<dbReference type="EMBL" id="ML976781">
    <property type="protein sequence ID" value="KAF1964604.1"/>
    <property type="molecule type" value="Genomic_DNA"/>
</dbReference>
<dbReference type="OrthoDB" id="5386682at2759"/>
<proteinExistence type="predicted"/>
<dbReference type="PANTHER" id="PTHR24148">
    <property type="entry name" value="ANKYRIN REPEAT DOMAIN-CONTAINING PROTEIN 39 HOMOLOG-RELATED"/>
    <property type="match status" value="1"/>
</dbReference>
<keyword evidence="3" id="KW-1185">Reference proteome</keyword>
<dbReference type="InterPro" id="IPR052895">
    <property type="entry name" value="HetReg/Transcr_Mod"/>
</dbReference>
<dbReference type="Proteomes" id="UP000800036">
    <property type="component" value="Unassembled WGS sequence"/>
</dbReference>
<accession>A0A6A5UIX3</accession>
<dbReference type="InterPro" id="IPR010730">
    <property type="entry name" value="HET"/>
</dbReference>
<reference evidence="2" key="1">
    <citation type="journal article" date="2020" name="Stud. Mycol.">
        <title>101 Dothideomycetes genomes: a test case for predicting lifestyles and emergence of pathogens.</title>
        <authorList>
            <person name="Haridas S."/>
            <person name="Albert R."/>
            <person name="Binder M."/>
            <person name="Bloem J."/>
            <person name="Labutti K."/>
            <person name="Salamov A."/>
            <person name="Andreopoulos B."/>
            <person name="Baker S."/>
            <person name="Barry K."/>
            <person name="Bills G."/>
            <person name="Bluhm B."/>
            <person name="Cannon C."/>
            <person name="Castanera R."/>
            <person name="Culley D."/>
            <person name="Daum C."/>
            <person name="Ezra D."/>
            <person name="Gonzalez J."/>
            <person name="Henrissat B."/>
            <person name="Kuo A."/>
            <person name="Liang C."/>
            <person name="Lipzen A."/>
            <person name="Lutzoni F."/>
            <person name="Magnuson J."/>
            <person name="Mondo S."/>
            <person name="Nolan M."/>
            <person name="Ohm R."/>
            <person name="Pangilinan J."/>
            <person name="Park H.-J."/>
            <person name="Ramirez L."/>
            <person name="Alfaro M."/>
            <person name="Sun H."/>
            <person name="Tritt A."/>
            <person name="Yoshinaga Y."/>
            <person name="Zwiers L.-H."/>
            <person name="Turgeon B."/>
            <person name="Goodwin S."/>
            <person name="Spatafora J."/>
            <person name="Crous P."/>
            <person name="Grigoriev I."/>
        </authorList>
    </citation>
    <scope>NUCLEOTIDE SEQUENCE</scope>
    <source>
        <strain evidence="2">CBS 107.79</strain>
    </source>
</reference>
<organism evidence="2 3">
    <name type="scientific">Bimuria novae-zelandiae CBS 107.79</name>
    <dbReference type="NCBI Taxonomy" id="1447943"/>
    <lineage>
        <taxon>Eukaryota</taxon>
        <taxon>Fungi</taxon>
        <taxon>Dikarya</taxon>
        <taxon>Ascomycota</taxon>
        <taxon>Pezizomycotina</taxon>
        <taxon>Dothideomycetes</taxon>
        <taxon>Pleosporomycetidae</taxon>
        <taxon>Pleosporales</taxon>
        <taxon>Massarineae</taxon>
        <taxon>Didymosphaeriaceae</taxon>
        <taxon>Bimuria</taxon>
    </lineage>
</organism>
<sequence>MRHYKPEIGKRNRFAALSYCWGKPTPVATITIDGKPFGVAQNLYDFLQNRFLHNRGMFSHESEVLKDRDLWVDAICINQNDDAEKSEQVQRMWEIYSGADLVIAWLGKEQAYTKRAFLALNTRYIEKVSGKTLPEVMKRLVEDGTPDVVELSANRYFSRAWIVQEILC</sequence>
<dbReference type="PANTHER" id="PTHR24148:SF64">
    <property type="entry name" value="HETEROKARYON INCOMPATIBILITY DOMAIN-CONTAINING PROTEIN"/>
    <property type="match status" value="1"/>
</dbReference>
<protein>
    <submittedName>
        <fullName evidence="2">Heterokaryon incompatibility</fullName>
    </submittedName>
</protein>
<feature type="non-terminal residue" evidence="2">
    <location>
        <position position="168"/>
    </location>
</feature>
<gene>
    <name evidence="2" type="ORF">BU23DRAFT_492113</name>
</gene>
<feature type="domain" description="Heterokaryon incompatibility" evidence="1">
    <location>
        <begin position="14"/>
        <end position="165"/>
    </location>
</feature>
<evidence type="ECO:0000259" key="1">
    <source>
        <dbReference type="Pfam" id="PF06985"/>
    </source>
</evidence>
<dbReference type="AlphaFoldDB" id="A0A6A5UIX3"/>
<dbReference type="Pfam" id="PF06985">
    <property type="entry name" value="HET"/>
    <property type="match status" value="1"/>
</dbReference>
<evidence type="ECO:0000313" key="2">
    <source>
        <dbReference type="EMBL" id="KAF1964604.1"/>
    </source>
</evidence>
<evidence type="ECO:0000313" key="3">
    <source>
        <dbReference type="Proteomes" id="UP000800036"/>
    </source>
</evidence>
<name>A0A6A5UIX3_9PLEO</name>